<comment type="subcellular location">
    <subcellularLocation>
        <location evidence="1">Cell membrane</location>
        <topology evidence="1">Multi-pass membrane protein</topology>
    </subcellularLocation>
</comment>
<dbReference type="InterPro" id="IPR050601">
    <property type="entry name" value="CPA3_antiporter_subunitC"/>
</dbReference>
<keyword evidence="6 7" id="KW-0472">Membrane</keyword>
<evidence type="ECO:0000313" key="8">
    <source>
        <dbReference type="EMBL" id="CAA9575005.1"/>
    </source>
</evidence>
<name>A0A6J4VGA1_9BACT</name>
<evidence type="ECO:0000256" key="2">
    <source>
        <dbReference type="ARBA" id="ARBA00010388"/>
    </source>
</evidence>
<gene>
    <name evidence="8" type="ORF">AVDCRST_MAG49-4066</name>
</gene>
<comment type="similarity">
    <text evidence="2">Belongs to the CPA3 antiporters (TC 2.A.63) subunit C family.</text>
</comment>
<reference evidence="8" key="1">
    <citation type="submission" date="2020-02" db="EMBL/GenBank/DDBJ databases">
        <authorList>
            <person name="Meier V. D."/>
        </authorList>
    </citation>
    <scope>NUCLEOTIDE SEQUENCE</scope>
    <source>
        <strain evidence="8">AVDCRST_MAG49</strain>
    </source>
</reference>
<evidence type="ECO:0000256" key="4">
    <source>
        <dbReference type="ARBA" id="ARBA00022692"/>
    </source>
</evidence>
<proteinExistence type="inferred from homology"/>
<feature type="transmembrane region" description="Helical" evidence="7">
    <location>
        <begin position="28"/>
        <end position="50"/>
    </location>
</feature>
<organism evidence="8">
    <name type="scientific">uncultured Thermomicrobiales bacterium</name>
    <dbReference type="NCBI Taxonomy" id="1645740"/>
    <lineage>
        <taxon>Bacteria</taxon>
        <taxon>Pseudomonadati</taxon>
        <taxon>Thermomicrobiota</taxon>
        <taxon>Thermomicrobia</taxon>
        <taxon>Thermomicrobiales</taxon>
        <taxon>environmental samples</taxon>
    </lineage>
</organism>
<feature type="transmembrane region" description="Helical" evidence="7">
    <location>
        <begin position="6"/>
        <end position="21"/>
    </location>
</feature>
<dbReference type="EMBL" id="CADCWG010000295">
    <property type="protein sequence ID" value="CAA9575005.1"/>
    <property type="molecule type" value="Genomic_DNA"/>
</dbReference>
<evidence type="ECO:0000256" key="7">
    <source>
        <dbReference type="SAM" id="Phobius"/>
    </source>
</evidence>
<keyword evidence="3" id="KW-1003">Cell membrane</keyword>
<dbReference type="AlphaFoldDB" id="A0A6J4VGA1"/>
<protein>
    <submittedName>
        <fullName evidence="8">Na(+) H(+) antiporter subunit C</fullName>
    </submittedName>
</protein>
<dbReference type="InterPro" id="IPR039428">
    <property type="entry name" value="NUOK/Mnh_C1-like"/>
</dbReference>
<accession>A0A6J4VGA1</accession>
<keyword evidence="4 7" id="KW-0812">Transmembrane</keyword>
<dbReference type="GO" id="GO:0005886">
    <property type="term" value="C:plasma membrane"/>
    <property type="evidence" value="ECO:0007669"/>
    <property type="project" value="UniProtKB-SubCell"/>
</dbReference>
<sequence length="128" mass="13644">MTLVYSVAVAILFGAGAYMLLKHDLIRVVAGMVLISNAANLFIMSAGLTVGPPPIYPLGDDGPEAVADPLVQAMTLTAIVISFGVSALLLSLVYRVYTSHLSLDLEDLSEAEERDEAAHELQTMVGRR</sequence>
<feature type="transmembrane region" description="Helical" evidence="7">
    <location>
        <begin position="70"/>
        <end position="94"/>
    </location>
</feature>
<dbReference type="PANTHER" id="PTHR34583:SF2">
    <property type="entry name" value="ANTIPORTER SUBUNIT MNHC2-RELATED"/>
    <property type="match status" value="1"/>
</dbReference>
<dbReference type="Pfam" id="PF00420">
    <property type="entry name" value="Oxidored_q2"/>
    <property type="match status" value="1"/>
</dbReference>
<keyword evidence="5 7" id="KW-1133">Transmembrane helix</keyword>
<evidence type="ECO:0000256" key="3">
    <source>
        <dbReference type="ARBA" id="ARBA00022475"/>
    </source>
</evidence>
<dbReference type="PANTHER" id="PTHR34583">
    <property type="entry name" value="ANTIPORTER SUBUNIT MNHC2-RELATED"/>
    <property type="match status" value="1"/>
</dbReference>
<evidence type="ECO:0000256" key="5">
    <source>
        <dbReference type="ARBA" id="ARBA00022989"/>
    </source>
</evidence>
<evidence type="ECO:0000256" key="6">
    <source>
        <dbReference type="ARBA" id="ARBA00023136"/>
    </source>
</evidence>
<dbReference type="Gene3D" id="1.10.287.3510">
    <property type="match status" value="1"/>
</dbReference>
<evidence type="ECO:0000256" key="1">
    <source>
        <dbReference type="ARBA" id="ARBA00004651"/>
    </source>
</evidence>